<dbReference type="AlphaFoldDB" id="A0A0G1FJS0"/>
<evidence type="ECO:0000313" key="1">
    <source>
        <dbReference type="EMBL" id="KKS87098.1"/>
    </source>
</evidence>
<comment type="caution">
    <text evidence="1">The sequence shown here is derived from an EMBL/GenBank/DDBJ whole genome shotgun (WGS) entry which is preliminary data.</text>
</comment>
<dbReference type="Gene3D" id="2.40.30.10">
    <property type="entry name" value="Translation factors"/>
    <property type="match status" value="1"/>
</dbReference>
<reference evidence="1 2" key="1">
    <citation type="journal article" date="2015" name="Nature">
        <title>rRNA introns, odd ribosomes, and small enigmatic genomes across a large radiation of phyla.</title>
        <authorList>
            <person name="Brown C.T."/>
            <person name="Hug L.A."/>
            <person name="Thomas B.C."/>
            <person name="Sharon I."/>
            <person name="Castelle C.J."/>
            <person name="Singh A."/>
            <person name="Wilkins M.J."/>
            <person name="Williams K.H."/>
            <person name="Banfield J.F."/>
        </authorList>
    </citation>
    <scope>NUCLEOTIDE SEQUENCE [LARGE SCALE GENOMIC DNA]</scope>
</reference>
<organism evidence="1 2">
    <name type="scientific">Candidatus Gottesmanbacteria bacterium GW2011_GWB1_43_11</name>
    <dbReference type="NCBI Taxonomy" id="1618446"/>
    <lineage>
        <taxon>Bacteria</taxon>
        <taxon>Candidatus Gottesmaniibacteriota</taxon>
    </lineage>
</organism>
<accession>A0A0G1FJS0</accession>
<gene>
    <name evidence="1" type="ORF">UV61_C0004G0024</name>
</gene>
<dbReference type="SUPFAM" id="SSF50447">
    <property type="entry name" value="Translation proteins"/>
    <property type="match status" value="1"/>
</dbReference>
<evidence type="ECO:0000313" key="2">
    <source>
        <dbReference type="Proteomes" id="UP000034050"/>
    </source>
</evidence>
<dbReference type="Proteomes" id="UP000034050">
    <property type="component" value="Unassembled WGS sequence"/>
</dbReference>
<proteinExistence type="predicted"/>
<name>A0A0G1FJS0_9BACT</name>
<dbReference type="STRING" id="1618446.UV61_C0004G0024"/>
<sequence>MDLPIGRVTHFYDKIGVAIVAIEKQTLKIGDKIKFSGHDQEFTQSVDSMQTEHQQIPEAKVGMVVGIQTERKVKENDRVFLVT</sequence>
<dbReference type="EMBL" id="LCFD01000004">
    <property type="protein sequence ID" value="KKS87098.1"/>
    <property type="molecule type" value="Genomic_DNA"/>
</dbReference>
<evidence type="ECO:0008006" key="3">
    <source>
        <dbReference type="Google" id="ProtNLM"/>
    </source>
</evidence>
<protein>
    <recommendedName>
        <fullName evidence="3">Translation elongation factor-like protein</fullName>
    </recommendedName>
</protein>
<dbReference type="InterPro" id="IPR009000">
    <property type="entry name" value="Transl_B-barrel_sf"/>
</dbReference>